<name>A0A0L9VRP1_PHAAN</name>
<evidence type="ECO:0000313" key="1">
    <source>
        <dbReference type="EMBL" id="KOM57613.1"/>
    </source>
</evidence>
<sequence>MGQRCHCLAPLLRAIGRNCEKTGAQHPFECAQAVYGSKVGAQPRLGALSPSGSIPKLTFFVVLLAFMGDVLKMCREIGGEWRLGRQLKPREQWRQQLQILEEFLDQIGWDLWRCGSGLLVFMVSGDGG</sequence>
<reference evidence="2" key="1">
    <citation type="journal article" date="2015" name="Proc. Natl. Acad. Sci. U.S.A.">
        <title>Genome sequencing of adzuki bean (Vigna angularis) provides insight into high starch and low fat accumulation and domestication.</title>
        <authorList>
            <person name="Yang K."/>
            <person name="Tian Z."/>
            <person name="Chen C."/>
            <person name="Luo L."/>
            <person name="Zhao B."/>
            <person name="Wang Z."/>
            <person name="Yu L."/>
            <person name="Li Y."/>
            <person name="Sun Y."/>
            <person name="Li W."/>
            <person name="Chen Y."/>
            <person name="Li Y."/>
            <person name="Zhang Y."/>
            <person name="Ai D."/>
            <person name="Zhao J."/>
            <person name="Shang C."/>
            <person name="Ma Y."/>
            <person name="Wu B."/>
            <person name="Wang M."/>
            <person name="Gao L."/>
            <person name="Sun D."/>
            <person name="Zhang P."/>
            <person name="Guo F."/>
            <person name="Wang W."/>
            <person name="Li Y."/>
            <person name="Wang J."/>
            <person name="Varshney R.K."/>
            <person name="Wang J."/>
            <person name="Ling H.Q."/>
            <person name="Wan P."/>
        </authorList>
    </citation>
    <scope>NUCLEOTIDE SEQUENCE</scope>
    <source>
        <strain evidence="2">cv. Jingnong 6</strain>
    </source>
</reference>
<gene>
    <name evidence="1" type="ORF">LR48_Vigan11g064600</name>
</gene>
<dbReference type="Gramene" id="KOM57613">
    <property type="protein sequence ID" value="KOM57613"/>
    <property type="gene ID" value="LR48_Vigan11g064600"/>
</dbReference>
<organism evidence="1 2">
    <name type="scientific">Phaseolus angularis</name>
    <name type="common">Azuki bean</name>
    <name type="synonym">Vigna angularis</name>
    <dbReference type="NCBI Taxonomy" id="3914"/>
    <lineage>
        <taxon>Eukaryota</taxon>
        <taxon>Viridiplantae</taxon>
        <taxon>Streptophyta</taxon>
        <taxon>Embryophyta</taxon>
        <taxon>Tracheophyta</taxon>
        <taxon>Spermatophyta</taxon>
        <taxon>Magnoliopsida</taxon>
        <taxon>eudicotyledons</taxon>
        <taxon>Gunneridae</taxon>
        <taxon>Pentapetalae</taxon>
        <taxon>rosids</taxon>
        <taxon>fabids</taxon>
        <taxon>Fabales</taxon>
        <taxon>Fabaceae</taxon>
        <taxon>Papilionoideae</taxon>
        <taxon>50 kb inversion clade</taxon>
        <taxon>NPAAA clade</taxon>
        <taxon>indigoferoid/millettioid clade</taxon>
        <taxon>Phaseoleae</taxon>
        <taxon>Vigna</taxon>
    </lineage>
</organism>
<dbReference type="EMBL" id="CM003381">
    <property type="protein sequence ID" value="KOM57613.1"/>
    <property type="molecule type" value="Genomic_DNA"/>
</dbReference>
<accession>A0A0L9VRP1</accession>
<proteinExistence type="predicted"/>
<dbReference type="Proteomes" id="UP000053144">
    <property type="component" value="Chromosome 11"/>
</dbReference>
<dbReference type="AlphaFoldDB" id="A0A0L9VRP1"/>
<evidence type="ECO:0000313" key="2">
    <source>
        <dbReference type="Proteomes" id="UP000053144"/>
    </source>
</evidence>
<protein>
    <submittedName>
        <fullName evidence="1">Uncharacterized protein</fullName>
    </submittedName>
</protein>